<dbReference type="InParanoid" id="A0A078AB26"/>
<reference evidence="1 2" key="1">
    <citation type="submission" date="2014-06" db="EMBL/GenBank/DDBJ databases">
        <authorList>
            <person name="Swart Estienne"/>
        </authorList>
    </citation>
    <scope>NUCLEOTIDE SEQUENCE [LARGE SCALE GENOMIC DNA]</scope>
    <source>
        <strain evidence="1 2">130c</strain>
    </source>
</reference>
<keyword evidence="2" id="KW-1185">Reference proteome</keyword>
<proteinExistence type="predicted"/>
<accession>A0A078AB26</accession>
<sequence length="254" mass="29736">MSTTGINSNDECKFQNLNIIEPHRAYIDLVGNTEEEQDDQIPFDEEQIEKNIGAIELELTELDDIMFQKKYCINNEPTTKPITTSSRSTQKNIKQIKKIQKKCSMPNLYISPLKNQGNTYLQINMMKRPLIKREDIQNLIQSRDKRSFSPLFTRQMPGAQKERINFDIGQFKSDKLFELLVGSKNLQIEQGKIDLFFQPNQSQRWSERLNLQKISQQRLIFACETAEEAFMWRDLIAKLIMYLSGNLESENDEK</sequence>
<dbReference type="EMBL" id="CCKQ01006664">
    <property type="protein sequence ID" value="CDW77988.1"/>
    <property type="molecule type" value="Genomic_DNA"/>
</dbReference>
<gene>
    <name evidence="1" type="primary">Contig3988.g4271</name>
    <name evidence="1" type="ORF">STYLEM_6957</name>
</gene>
<name>A0A078AB26_STYLE</name>
<evidence type="ECO:0000313" key="2">
    <source>
        <dbReference type="Proteomes" id="UP000039865"/>
    </source>
</evidence>
<organism evidence="1 2">
    <name type="scientific">Stylonychia lemnae</name>
    <name type="common">Ciliate</name>
    <dbReference type="NCBI Taxonomy" id="5949"/>
    <lineage>
        <taxon>Eukaryota</taxon>
        <taxon>Sar</taxon>
        <taxon>Alveolata</taxon>
        <taxon>Ciliophora</taxon>
        <taxon>Intramacronucleata</taxon>
        <taxon>Spirotrichea</taxon>
        <taxon>Stichotrichia</taxon>
        <taxon>Sporadotrichida</taxon>
        <taxon>Oxytrichidae</taxon>
        <taxon>Stylonychinae</taxon>
        <taxon>Stylonychia</taxon>
    </lineage>
</organism>
<protein>
    <submittedName>
        <fullName evidence="1">Uncharacterized protein</fullName>
    </submittedName>
</protein>
<dbReference type="Proteomes" id="UP000039865">
    <property type="component" value="Unassembled WGS sequence"/>
</dbReference>
<dbReference type="AlphaFoldDB" id="A0A078AB26"/>
<evidence type="ECO:0000313" key="1">
    <source>
        <dbReference type="EMBL" id="CDW77988.1"/>
    </source>
</evidence>